<dbReference type="Proteomes" id="UP001157134">
    <property type="component" value="Unassembled WGS sequence"/>
</dbReference>
<gene>
    <name evidence="2" type="ORF">tloyanaT_25800</name>
</gene>
<reference evidence="2 3" key="1">
    <citation type="submission" date="2023-03" db="EMBL/GenBank/DDBJ databases">
        <title>Thalassotalea loyana LMG 22536T draft genome sequence.</title>
        <authorList>
            <person name="Sawabe T."/>
        </authorList>
    </citation>
    <scope>NUCLEOTIDE SEQUENCE [LARGE SCALE GENOMIC DNA]</scope>
    <source>
        <strain evidence="2 3">LMG 22536</strain>
    </source>
</reference>
<dbReference type="RefSeq" id="WP_284299277.1">
    <property type="nucleotide sequence ID" value="NZ_BSSV01000006.1"/>
</dbReference>
<feature type="transmembrane region" description="Helical" evidence="1">
    <location>
        <begin position="14"/>
        <end position="34"/>
    </location>
</feature>
<sequence length="63" mass="6887">MDETKVSLADMQKLFLTASGGLMYPHIMGVFSVLEKRIADGQPPITDEELAHGAEILAELTQK</sequence>
<keyword evidence="1" id="KW-0812">Transmembrane</keyword>
<keyword evidence="3" id="KW-1185">Reference proteome</keyword>
<proteinExistence type="predicted"/>
<name>A0ABQ6HHV4_9GAMM</name>
<organism evidence="2 3">
    <name type="scientific">Thalassotalea loyana</name>
    <dbReference type="NCBI Taxonomy" id="280483"/>
    <lineage>
        <taxon>Bacteria</taxon>
        <taxon>Pseudomonadati</taxon>
        <taxon>Pseudomonadota</taxon>
        <taxon>Gammaproteobacteria</taxon>
        <taxon>Alteromonadales</taxon>
        <taxon>Colwelliaceae</taxon>
        <taxon>Thalassotalea</taxon>
    </lineage>
</organism>
<evidence type="ECO:0008006" key="4">
    <source>
        <dbReference type="Google" id="ProtNLM"/>
    </source>
</evidence>
<evidence type="ECO:0000313" key="2">
    <source>
        <dbReference type="EMBL" id="GLX86327.1"/>
    </source>
</evidence>
<evidence type="ECO:0000256" key="1">
    <source>
        <dbReference type="SAM" id="Phobius"/>
    </source>
</evidence>
<protein>
    <recommendedName>
        <fullName evidence="4">DUF1844 domain-containing protein</fullName>
    </recommendedName>
</protein>
<comment type="caution">
    <text evidence="2">The sequence shown here is derived from an EMBL/GenBank/DDBJ whole genome shotgun (WGS) entry which is preliminary data.</text>
</comment>
<accession>A0ABQ6HHV4</accession>
<dbReference type="EMBL" id="BSSV01000006">
    <property type="protein sequence ID" value="GLX86327.1"/>
    <property type="molecule type" value="Genomic_DNA"/>
</dbReference>
<evidence type="ECO:0000313" key="3">
    <source>
        <dbReference type="Proteomes" id="UP001157134"/>
    </source>
</evidence>
<keyword evidence="1" id="KW-1133">Transmembrane helix</keyword>
<keyword evidence="1" id="KW-0472">Membrane</keyword>